<dbReference type="InterPro" id="IPR050426">
    <property type="entry name" value="Glycosyltransferase_28"/>
</dbReference>
<dbReference type="PANTHER" id="PTHR48050:SF13">
    <property type="entry name" value="STEROL 3-BETA-GLUCOSYLTRANSFERASE UGT80A2"/>
    <property type="match status" value="1"/>
</dbReference>
<reference evidence="2 3" key="1">
    <citation type="journal article" date="2019" name="Int. J. Syst. Evol. Microbiol.">
        <title>The Global Catalogue of Microorganisms (GCM) 10K type strain sequencing project: providing services to taxonomists for standard genome sequencing and annotation.</title>
        <authorList>
            <consortium name="The Broad Institute Genomics Platform"/>
            <consortium name="The Broad Institute Genome Sequencing Center for Infectious Disease"/>
            <person name="Wu L."/>
            <person name="Ma J."/>
        </authorList>
    </citation>
    <scope>NUCLEOTIDE SEQUENCE [LARGE SCALE GENOMIC DNA]</scope>
    <source>
        <strain evidence="2 3">JCM 14319</strain>
    </source>
</reference>
<dbReference type="Gene3D" id="3.40.50.2000">
    <property type="entry name" value="Glycogen Phosphorylase B"/>
    <property type="match status" value="2"/>
</dbReference>
<sequence>MKFLAYTSPHRGDLYPTVPILLELQRRGHVVVVHALAAEVPRLRGLGLTAEAVDPRVEHIQHDDYLARSAVGAIRRAIAVMSARAEFEVDELWKAIDSEGPDVLLVDANSFGATTAAEAWGGPWALLQHFPTPLPAAEVPPFGPGFPPARGRLGRLRDRLLRPLVLGGYERTLLPPLNDLRRRLGVRPLRDATDLYTRAPLTLYLTSTAFEYPREAWPDSYCLPGPITWEPPAERPEWLDTIRRPLVLLTNSSTFQDDGALVEIALAALADEACGVVVTMPTGTIPDRVPANAHVDGFVPHTPLLAIADVVVTHGGMGVTQKALSAGVPVVVVPWGRDQAEVGRRAEAAGVGVVLPKRRLSPRTLRAAVARARTLCPAAAAFAEAMKQEGGAALAADRLEQLAIRNAPVHEVPHTG</sequence>
<organism evidence="2 3">
    <name type="scientific">Agromyces humatus</name>
    <dbReference type="NCBI Taxonomy" id="279573"/>
    <lineage>
        <taxon>Bacteria</taxon>
        <taxon>Bacillati</taxon>
        <taxon>Actinomycetota</taxon>
        <taxon>Actinomycetes</taxon>
        <taxon>Micrococcales</taxon>
        <taxon>Microbacteriaceae</taxon>
        <taxon>Agromyces</taxon>
    </lineage>
</organism>
<evidence type="ECO:0000313" key="3">
    <source>
        <dbReference type="Proteomes" id="UP001500506"/>
    </source>
</evidence>
<dbReference type="InterPro" id="IPR010610">
    <property type="entry name" value="EryCIII-like_C"/>
</dbReference>
<name>A0ABN2K9F0_9MICO</name>
<dbReference type="Proteomes" id="UP001500506">
    <property type="component" value="Unassembled WGS sequence"/>
</dbReference>
<dbReference type="InterPro" id="IPR002213">
    <property type="entry name" value="UDP_glucos_trans"/>
</dbReference>
<feature type="domain" description="Erythromycin biosynthesis protein CIII-like C-terminal" evidence="1">
    <location>
        <begin position="266"/>
        <end position="374"/>
    </location>
</feature>
<gene>
    <name evidence="2" type="ORF">GCM10009747_05640</name>
</gene>
<proteinExistence type="predicted"/>
<accession>A0ABN2K9F0</accession>
<comment type="caution">
    <text evidence="2">The sequence shown here is derived from an EMBL/GenBank/DDBJ whole genome shotgun (WGS) entry which is preliminary data.</text>
</comment>
<evidence type="ECO:0000259" key="1">
    <source>
        <dbReference type="Pfam" id="PF06722"/>
    </source>
</evidence>
<dbReference type="CDD" id="cd03784">
    <property type="entry name" value="GT1_Gtf-like"/>
    <property type="match status" value="1"/>
</dbReference>
<protein>
    <submittedName>
        <fullName evidence="2">Glycosyltransferase</fullName>
    </submittedName>
</protein>
<keyword evidence="3" id="KW-1185">Reference proteome</keyword>
<dbReference type="SUPFAM" id="SSF53756">
    <property type="entry name" value="UDP-Glycosyltransferase/glycogen phosphorylase"/>
    <property type="match status" value="1"/>
</dbReference>
<dbReference type="RefSeq" id="WP_232498300.1">
    <property type="nucleotide sequence ID" value="NZ_BAAANH010000001.1"/>
</dbReference>
<evidence type="ECO:0000313" key="2">
    <source>
        <dbReference type="EMBL" id="GAA1751138.1"/>
    </source>
</evidence>
<dbReference type="Pfam" id="PF06722">
    <property type="entry name" value="EryCIII-like_C"/>
    <property type="match status" value="1"/>
</dbReference>
<dbReference type="PANTHER" id="PTHR48050">
    <property type="entry name" value="STEROL 3-BETA-GLUCOSYLTRANSFERASE"/>
    <property type="match status" value="1"/>
</dbReference>
<dbReference type="EMBL" id="BAAANH010000001">
    <property type="protein sequence ID" value="GAA1751138.1"/>
    <property type="molecule type" value="Genomic_DNA"/>
</dbReference>